<dbReference type="GO" id="GO:0070476">
    <property type="term" value="P:rRNA (guanine-N7)-methylation"/>
    <property type="evidence" value="ECO:0007669"/>
    <property type="project" value="InterPro"/>
</dbReference>
<dbReference type="Proteomes" id="UP000740883">
    <property type="component" value="Unassembled WGS sequence"/>
</dbReference>
<dbReference type="AlphaFoldDB" id="A0A9P6GXJ0"/>
<dbReference type="PANTHER" id="PTHR12734">
    <property type="entry name" value="METHYLTRANSFERASE-RELATED"/>
    <property type="match status" value="1"/>
</dbReference>
<evidence type="ECO:0000313" key="3">
    <source>
        <dbReference type="Proteomes" id="UP000740883"/>
    </source>
</evidence>
<feature type="region of interest" description="Disordered" evidence="1">
    <location>
        <begin position="125"/>
        <end position="145"/>
    </location>
</feature>
<organism evidence="2 3">
    <name type="scientific">Nosema granulosis</name>
    <dbReference type="NCBI Taxonomy" id="83296"/>
    <lineage>
        <taxon>Eukaryota</taxon>
        <taxon>Fungi</taxon>
        <taxon>Fungi incertae sedis</taxon>
        <taxon>Microsporidia</taxon>
        <taxon>Nosematidae</taxon>
        <taxon>Nosema</taxon>
    </lineage>
</organism>
<comment type="caution">
    <text evidence="2">The sequence shown here is derived from an EMBL/GenBank/DDBJ whole genome shotgun (WGS) entry which is preliminary data.</text>
</comment>
<accession>A0A9P6GXJ0</accession>
<dbReference type="InterPro" id="IPR029063">
    <property type="entry name" value="SAM-dependent_MTases_sf"/>
</dbReference>
<sequence length="145" mass="16962">MLDLCREKEECLELCRIDIGEGMHFLPGTFDAIISVSAIQWLFQTFKKEHDPRKRIRNFFTSLYSISKTNTRCVLQFYLKNKKDVEILKNEALRAGFHGGIHIEKPNTRHEKQYLVLDSSYALSKKGTKRTNSNKKPKKTKKNIK</sequence>
<dbReference type="SUPFAM" id="SSF53335">
    <property type="entry name" value="S-adenosyl-L-methionine-dependent methyltransferases"/>
    <property type="match status" value="1"/>
</dbReference>
<keyword evidence="3" id="KW-1185">Reference proteome</keyword>
<feature type="compositionally biased region" description="Basic residues" evidence="1">
    <location>
        <begin position="126"/>
        <end position="145"/>
    </location>
</feature>
<dbReference type="InterPro" id="IPR039769">
    <property type="entry name" value="Bud23-like"/>
</dbReference>
<protein>
    <submittedName>
        <fullName evidence="2">18S rRNA (Guanine-N(7))-methyltransferase</fullName>
    </submittedName>
</protein>
<reference evidence="2 3" key="1">
    <citation type="journal article" date="2020" name="Genome Biol. Evol.">
        <title>Comparative genomics of strictly vertically transmitted, feminizing microsporidia endosymbionts of amphipod crustaceans.</title>
        <authorList>
            <person name="Cormier A."/>
            <person name="Chebbi M.A."/>
            <person name="Giraud I."/>
            <person name="Wattier R."/>
            <person name="Teixeira M."/>
            <person name="Gilbert C."/>
            <person name="Rigaud T."/>
            <person name="Cordaux R."/>
        </authorList>
    </citation>
    <scope>NUCLEOTIDE SEQUENCE [LARGE SCALE GENOMIC DNA]</scope>
    <source>
        <strain evidence="2 3">Ou3-Ou53</strain>
    </source>
</reference>
<evidence type="ECO:0000256" key="1">
    <source>
        <dbReference type="SAM" id="MobiDB-lite"/>
    </source>
</evidence>
<dbReference type="Gene3D" id="3.40.50.150">
    <property type="entry name" value="Vaccinia Virus protein VP39"/>
    <property type="match status" value="1"/>
</dbReference>
<name>A0A9P6GXJ0_9MICR</name>
<evidence type="ECO:0000313" key="2">
    <source>
        <dbReference type="EMBL" id="KAF9762606.1"/>
    </source>
</evidence>
<dbReference type="GO" id="GO:0016435">
    <property type="term" value="F:rRNA (guanine) methyltransferase activity"/>
    <property type="evidence" value="ECO:0007669"/>
    <property type="project" value="InterPro"/>
</dbReference>
<dbReference type="EMBL" id="SBJO01000152">
    <property type="protein sequence ID" value="KAF9762606.1"/>
    <property type="molecule type" value="Genomic_DNA"/>
</dbReference>
<gene>
    <name evidence="2" type="ORF">NGRA_1900</name>
</gene>
<dbReference type="GO" id="GO:0005730">
    <property type="term" value="C:nucleolus"/>
    <property type="evidence" value="ECO:0007669"/>
    <property type="project" value="TreeGrafter"/>
</dbReference>
<proteinExistence type="predicted"/>
<dbReference type="OrthoDB" id="2877at2759"/>
<dbReference type="PANTHER" id="PTHR12734:SF0">
    <property type="entry name" value="18S RRNA (GUANINE-N(7))-METHYLTRANSFERASE-RELATED"/>
    <property type="match status" value="1"/>
</dbReference>